<protein>
    <recommendedName>
        <fullName evidence="3">Transposase DDE domain-containing protein</fullName>
    </recommendedName>
</protein>
<proteinExistence type="predicted"/>
<dbReference type="RefSeq" id="WP_191722975.1">
    <property type="nucleotide sequence ID" value="NZ_JACSQK010000004.1"/>
</dbReference>
<comment type="caution">
    <text evidence="1">The sequence shown here is derived from an EMBL/GenBank/DDBJ whole genome shotgun (WGS) entry which is preliminary data.</text>
</comment>
<keyword evidence="2" id="KW-1185">Reference proteome</keyword>
<evidence type="ECO:0008006" key="3">
    <source>
        <dbReference type="Google" id="ProtNLM"/>
    </source>
</evidence>
<dbReference type="Proteomes" id="UP000634919">
    <property type="component" value="Unassembled WGS sequence"/>
</dbReference>
<dbReference type="EMBL" id="JACSQK010000004">
    <property type="protein sequence ID" value="MBD7960568.1"/>
    <property type="molecule type" value="Genomic_DNA"/>
</dbReference>
<sequence>MTVPALQRVADELRAKLFMTLKAIVGETRFLLAVLRNVRRKVLSGFSAAKTLLSVALH</sequence>
<gene>
    <name evidence="1" type="ORF">H9646_08715</name>
</gene>
<accession>A0ABR8SAT5</accession>
<name>A0ABR8SAT5_9BURK</name>
<organism evidence="1 2">
    <name type="scientific">Comamonas avium</name>
    <dbReference type="NCBI Taxonomy" id="2762231"/>
    <lineage>
        <taxon>Bacteria</taxon>
        <taxon>Pseudomonadati</taxon>
        <taxon>Pseudomonadota</taxon>
        <taxon>Betaproteobacteria</taxon>
        <taxon>Burkholderiales</taxon>
        <taxon>Comamonadaceae</taxon>
        <taxon>Comamonas</taxon>
    </lineage>
</organism>
<evidence type="ECO:0000313" key="2">
    <source>
        <dbReference type="Proteomes" id="UP000634919"/>
    </source>
</evidence>
<evidence type="ECO:0000313" key="1">
    <source>
        <dbReference type="EMBL" id="MBD7960568.1"/>
    </source>
</evidence>
<reference evidence="1 2" key="1">
    <citation type="submission" date="2020-08" db="EMBL/GenBank/DDBJ databases">
        <title>A Genomic Blueprint of the Chicken Gut Microbiome.</title>
        <authorList>
            <person name="Gilroy R."/>
            <person name="Ravi A."/>
            <person name="Getino M."/>
            <person name="Pursley I."/>
            <person name="Horton D.L."/>
            <person name="Alikhan N.-F."/>
            <person name="Baker D."/>
            <person name="Gharbi K."/>
            <person name="Hall N."/>
            <person name="Watson M."/>
            <person name="Adriaenssens E.M."/>
            <person name="Foster-Nyarko E."/>
            <person name="Jarju S."/>
            <person name="Secka A."/>
            <person name="Antonio M."/>
            <person name="Oren A."/>
            <person name="Chaudhuri R."/>
            <person name="La Ragione R.M."/>
            <person name="Hildebrand F."/>
            <person name="Pallen M.J."/>
        </authorList>
    </citation>
    <scope>NUCLEOTIDE SEQUENCE [LARGE SCALE GENOMIC DNA]</scope>
    <source>
        <strain evidence="1 2">Sa2CVA6</strain>
    </source>
</reference>